<evidence type="ECO:0000313" key="9">
    <source>
        <dbReference type="EMBL" id="KAG8236501.1"/>
    </source>
</evidence>
<organism evidence="9 10">
    <name type="scientific">Ladona fulva</name>
    <name type="common">Scarce chaser dragonfly</name>
    <name type="synonym">Libellula fulva</name>
    <dbReference type="NCBI Taxonomy" id="123851"/>
    <lineage>
        <taxon>Eukaryota</taxon>
        <taxon>Metazoa</taxon>
        <taxon>Ecdysozoa</taxon>
        <taxon>Arthropoda</taxon>
        <taxon>Hexapoda</taxon>
        <taxon>Insecta</taxon>
        <taxon>Pterygota</taxon>
        <taxon>Palaeoptera</taxon>
        <taxon>Odonata</taxon>
        <taxon>Epiprocta</taxon>
        <taxon>Anisoptera</taxon>
        <taxon>Libelluloidea</taxon>
        <taxon>Libellulidae</taxon>
        <taxon>Ladona</taxon>
    </lineage>
</organism>
<evidence type="ECO:0000256" key="8">
    <source>
        <dbReference type="SAM" id="Phobius"/>
    </source>
</evidence>
<protein>
    <submittedName>
        <fullName evidence="9">Uncharacterized protein</fullName>
    </submittedName>
</protein>
<evidence type="ECO:0000256" key="6">
    <source>
        <dbReference type="ARBA" id="ARBA00023128"/>
    </source>
</evidence>
<dbReference type="PANTHER" id="PTHR21508">
    <property type="entry name" value="MITOGUARDIN"/>
    <property type="match status" value="1"/>
</dbReference>
<evidence type="ECO:0000256" key="7">
    <source>
        <dbReference type="ARBA" id="ARBA00023136"/>
    </source>
</evidence>
<dbReference type="OrthoDB" id="8880065at2759"/>
<dbReference type="Pfam" id="PF10265">
    <property type="entry name" value="Miga"/>
    <property type="match status" value="1"/>
</dbReference>
<name>A0A8K0KMH1_LADFU</name>
<comment type="similarity">
    <text evidence="2">Belongs to the mitoguardin family.</text>
</comment>
<evidence type="ECO:0000256" key="4">
    <source>
        <dbReference type="ARBA" id="ARBA00022787"/>
    </source>
</evidence>
<dbReference type="GO" id="GO:0008053">
    <property type="term" value="P:mitochondrial fusion"/>
    <property type="evidence" value="ECO:0007669"/>
    <property type="project" value="InterPro"/>
</dbReference>
<dbReference type="EMBL" id="KZ309036">
    <property type="protein sequence ID" value="KAG8236501.1"/>
    <property type="molecule type" value="Genomic_DNA"/>
</dbReference>
<comment type="caution">
    <text evidence="9">The sequence shown here is derived from an EMBL/GenBank/DDBJ whole genome shotgun (WGS) entry which is preliminary data.</text>
</comment>
<keyword evidence="4" id="KW-1000">Mitochondrion outer membrane</keyword>
<reference evidence="9" key="1">
    <citation type="submission" date="2013-04" db="EMBL/GenBank/DDBJ databases">
        <authorList>
            <person name="Qu J."/>
            <person name="Murali S.C."/>
            <person name="Bandaranaike D."/>
            <person name="Bellair M."/>
            <person name="Blankenburg K."/>
            <person name="Chao H."/>
            <person name="Dinh H."/>
            <person name="Doddapaneni H."/>
            <person name="Downs B."/>
            <person name="Dugan-Rocha S."/>
            <person name="Elkadiri S."/>
            <person name="Gnanaolivu R.D."/>
            <person name="Hernandez B."/>
            <person name="Javaid M."/>
            <person name="Jayaseelan J.C."/>
            <person name="Lee S."/>
            <person name="Li M."/>
            <person name="Ming W."/>
            <person name="Munidasa M."/>
            <person name="Muniz J."/>
            <person name="Nguyen L."/>
            <person name="Ongeri F."/>
            <person name="Osuji N."/>
            <person name="Pu L.-L."/>
            <person name="Puazo M."/>
            <person name="Qu C."/>
            <person name="Quiroz J."/>
            <person name="Raj R."/>
            <person name="Weissenberger G."/>
            <person name="Xin Y."/>
            <person name="Zou X."/>
            <person name="Han Y."/>
            <person name="Richards S."/>
            <person name="Worley K."/>
            <person name="Muzny D."/>
            <person name="Gibbs R."/>
        </authorList>
    </citation>
    <scope>NUCLEOTIDE SEQUENCE</scope>
    <source>
        <strain evidence="9">Sampled in the wild</strain>
    </source>
</reference>
<sequence length="213" mass="23828">MSIRGSANQIFLFRSDSIFKVEEELASRGVKAMTFFDVVLDYILLDAFDDLDQPPSSVTAVVQNRWLSSGFKETALATAVWSLLKAKRHRLTQPNGFMAHFYAISEHISPLMAWGFLGSDEELRKMCLYFKTPLRRSIFTFVVISNLPEFLFAFLPMEPAVLSCMVVSVAKGTIYFFTRMHCHLLLRLLLLCAVLLLSSVAPMAAAAGPKCCG</sequence>
<gene>
    <name evidence="9" type="ORF">J437_LFUL013338</name>
</gene>
<keyword evidence="3 8" id="KW-0812">Transmembrane</keyword>
<evidence type="ECO:0000256" key="3">
    <source>
        <dbReference type="ARBA" id="ARBA00022692"/>
    </source>
</evidence>
<feature type="transmembrane region" description="Helical" evidence="8">
    <location>
        <begin position="134"/>
        <end position="154"/>
    </location>
</feature>
<evidence type="ECO:0000256" key="2">
    <source>
        <dbReference type="ARBA" id="ARBA00008969"/>
    </source>
</evidence>
<comment type="subcellular location">
    <subcellularLocation>
        <location evidence="1">Mitochondrion outer membrane</location>
    </subcellularLocation>
</comment>
<reference evidence="9" key="2">
    <citation type="submission" date="2017-10" db="EMBL/GenBank/DDBJ databases">
        <title>Ladona fulva Genome sequencing and assembly.</title>
        <authorList>
            <person name="Murali S."/>
            <person name="Richards S."/>
            <person name="Bandaranaike D."/>
            <person name="Bellair M."/>
            <person name="Blankenburg K."/>
            <person name="Chao H."/>
            <person name="Dinh H."/>
            <person name="Doddapaneni H."/>
            <person name="Dugan-Rocha S."/>
            <person name="Elkadiri S."/>
            <person name="Gnanaolivu R."/>
            <person name="Hernandez B."/>
            <person name="Skinner E."/>
            <person name="Javaid M."/>
            <person name="Lee S."/>
            <person name="Li M."/>
            <person name="Ming W."/>
            <person name="Munidasa M."/>
            <person name="Muniz J."/>
            <person name="Nguyen L."/>
            <person name="Hughes D."/>
            <person name="Osuji N."/>
            <person name="Pu L.-L."/>
            <person name="Puazo M."/>
            <person name="Qu C."/>
            <person name="Quiroz J."/>
            <person name="Raj R."/>
            <person name="Weissenberger G."/>
            <person name="Xin Y."/>
            <person name="Zou X."/>
            <person name="Han Y."/>
            <person name="Worley K."/>
            <person name="Muzny D."/>
            <person name="Gibbs R."/>
        </authorList>
    </citation>
    <scope>NUCLEOTIDE SEQUENCE</scope>
    <source>
        <strain evidence="9">Sampled in the wild</strain>
    </source>
</reference>
<feature type="transmembrane region" description="Helical" evidence="8">
    <location>
        <begin position="160"/>
        <end position="177"/>
    </location>
</feature>
<dbReference type="AlphaFoldDB" id="A0A8K0KMH1"/>
<dbReference type="GO" id="GO:0005741">
    <property type="term" value="C:mitochondrial outer membrane"/>
    <property type="evidence" value="ECO:0007669"/>
    <property type="project" value="UniProtKB-SubCell"/>
</dbReference>
<keyword evidence="6" id="KW-0496">Mitochondrion</keyword>
<keyword evidence="5 8" id="KW-1133">Transmembrane helix</keyword>
<evidence type="ECO:0000256" key="5">
    <source>
        <dbReference type="ARBA" id="ARBA00022989"/>
    </source>
</evidence>
<accession>A0A8K0KMH1</accession>
<keyword evidence="7 8" id="KW-0472">Membrane</keyword>
<evidence type="ECO:0000313" key="10">
    <source>
        <dbReference type="Proteomes" id="UP000792457"/>
    </source>
</evidence>
<proteinExistence type="inferred from homology"/>
<evidence type="ECO:0000256" key="1">
    <source>
        <dbReference type="ARBA" id="ARBA00004294"/>
    </source>
</evidence>
<dbReference type="PANTHER" id="PTHR21508:SF5">
    <property type="entry name" value="MITOGUARDIN"/>
    <property type="match status" value="1"/>
</dbReference>
<keyword evidence="10" id="KW-1185">Reference proteome</keyword>
<dbReference type="InterPro" id="IPR019392">
    <property type="entry name" value="Miga"/>
</dbReference>
<feature type="transmembrane region" description="Helical" evidence="8">
    <location>
        <begin position="184"/>
        <end position="205"/>
    </location>
</feature>
<dbReference type="Proteomes" id="UP000792457">
    <property type="component" value="Unassembled WGS sequence"/>
</dbReference>